<dbReference type="EMBL" id="AKFT01000140">
    <property type="protein sequence ID" value="EJF42606.1"/>
    <property type="molecule type" value="Genomic_DNA"/>
</dbReference>
<dbReference type="PROSITE" id="PS50987">
    <property type="entry name" value="HTH_ARSR_2"/>
    <property type="match status" value="1"/>
</dbReference>
<evidence type="ECO:0000313" key="5">
    <source>
        <dbReference type="EMBL" id="EJF42606.1"/>
    </source>
</evidence>
<dbReference type="GO" id="GO:0003677">
    <property type="term" value="F:DNA binding"/>
    <property type="evidence" value="ECO:0007669"/>
    <property type="project" value="UniProtKB-KW"/>
</dbReference>
<dbReference type="InterPro" id="IPR011991">
    <property type="entry name" value="ArsR-like_HTH"/>
</dbReference>
<dbReference type="eggNOG" id="COG0640">
    <property type="taxonomic scope" value="Bacteria"/>
</dbReference>
<keyword evidence="1" id="KW-0805">Transcription regulation</keyword>
<dbReference type="InterPro" id="IPR051081">
    <property type="entry name" value="HTH_MetalResp_TranReg"/>
</dbReference>
<evidence type="ECO:0000256" key="1">
    <source>
        <dbReference type="ARBA" id="ARBA00023015"/>
    </source>
</evidence>
<dbReference type="AlphaFoldDB" id="J0X1Y9"/>
<evidence type="ECO:0000256" key="2">
    <source>
        <dbReference type="ARBA" id="ARBA00023125"/>
    </source>
</evidence>
<dbReference type="CDD" id="cd00090">
    <property type="entry name" value="HTH_ARSR"/>
    <property type="match status" value="1"/>
</dbReference>
<dbReference type="PANTHER" id="PTHR33154:SF25">
    <property type="entry name" value="LMO0101 PROTEIN"/>
    <property type="match status" value="1"/>
</dbReference>
<dbReference type="PANTHER" id="PTHR33154">
    <property type="entry name" value="TRANSCRIPTIONAL REGULATOR, ARSR FAMILY"/>
    <property type="match status" value="1"/>
</dbReference>
<feature type="domain" description="HTH arsR-type" evidence="4">
    <location>
        <begin position="11"/>
        <end position="103"/>
    </location>
</feature>
<protein>
    <submittedName>
        <fullName evidence="5">DNA-binding helix-turn-helix protein</fullName>
    </submittedName>
</protein>
<accession>J0X1Y9</accession>
<dbReference type="Gene3D" id="1.10.10.10">
    <property type="entry name" value="Winged helix-like DNA-binding domain superfamily/Winged helix DNA-binding domain"/>
    <property type="match status" value="1"/>
</dbReference>
<dbReference type="RefSeq" id="WP_008732049.1">
    <property type="nucleotide sequence ID" value="NZ_AKFT01000140.1"/>
</dbReference>
<dbReference type="SUPFAM" id="SSF46785">
    <property type="entry name" value="Winged helix' DNA-binding domain"/>
    <property type="match status" value="1"/>
</dbReference>
<sequence>MTVELMRAPISSDWDEDMQVKVFKALSDPVRLQILRYLKRVGRGVTCGEIGEVIDISKSAGSYHFKTLREAGLTITEKKSREKYVSINLKTLNDYVTHFVDLL</sequence>
<name>J0X1Y9_9ACTO</name>
<evidence type="ECO:0000313" key="6">
    <source>
        <dbReference type="Proteomes" id="UP000002941"/>
    </source>
</evidence>
<comment type="caution">
    <text evidence="5">The sequence shown here is derived from an EMBL/GenBank/DDBJ whole genome shotgun (WGS) entry which is preliminary data.</text>
</comment>
<keyword evidence="6" id="KW-1185">Reference proteome</keyword>
<dbReference type="InterPro" id="IPR036390">
    <property type="entry name" value="WH_DNA-bd_sf"/>
</dbReference>
<dbReference type="Pfam" id="PF12840">
    <property type="entry name" value="HTH_20"/>
    <property type="match status" value="1"/>
</dbReference>
<dbReference type="NCBIfam" id="NF033788">
    <property type="entry name" value="HTH_metalloreg"/>
    <property type="match status" value="1"/>
</dbReference>
<dbReference type="PRINTS" id="PR00778">
    <property type="entry name" value="HTHARSR"/>
</dbReference>
<dbReference type="Proteomes" id="UP000002941">
    <property type="component" value="Unassembled WGS sequence"/>
</dbReference>
<reference evidence="5 6" key="1">
    <citation type="submission" date="2012-05" db="EMBL/GenBank/DDBJ databases">
        <authorList>
            <person name="Harkins D.M."/>
            <person name="Madupu R."/>
            <person name="Durkin A.S."/>
            <person name="Torralba M."/>
            <person name="Methe B."/>
            <person name="Sutton G.G."/>
            <person name="Nelson K.E."/>
        </authorList>
    </citation>
    <scope>NUCLEOTIDE SEQUENCE [LARGE SCALE GENOMIC DNA]</scope>
    <source>
        <strain evidence="5 6">F0489</strain>
    </source>
</reference>
<keyword evidence="3" id="KW-0804">Transcription</keyword>
<proteinExistence type="predicted"/>
<keyword evidence="2 5" id="KW-0238">DNA-binding</keyword>
<dbReference type="InterPro" id="IPR036388">
    <property type="entry name" value="WH-like_DNA-bd_sf"/>
</dbReference>
<evidence type="ECO:0000259" key="4">
    <source>
        <dbReference type="PROSITE" id="PS50987"/>
    </source>
</evidence>
<dbReference type="InterPro" id="IPR001845">
    <property type="entry name" value="HTH_ArsR_DNA-bd_dom"/>
</dbReference>
<gene>
    <name evidence="5" type="ORF">HMPREF1318_2454</name>
</gene>
<evidence type="ECO:0000256" key="3">
    <source>
        <dbReference type="ARBA" id="ARBA00023163"/>
    </source>
</evidence>
<organism evidence="5 6">
    <name type="scientific">Actinomyces massiliensis F0489</name>
    <dbReference type="NCBI Taxonomy" id="1125718"/>
    <lineage>
        <taxon>Bacteria</taxon>
        <taxon>Bacillati</taxon>
        <taxon>Actinomycetota</taxon>
        <taxon>Actinomycetes</taxon>
        <taxon>Actinomycetales</taxon>
        <taxon>Actinomycetaceae</taxon>
        <taxon>Actinomyces</taxon>
    </lineage>
</organism>
<dbReference type="PATRIC" id="fig|1125718.3.peg.1774"/>
<dbReference type="GO" id="GO:0003700">
    <property type="term" value="F:DNA-binding transcription factor activity"/>
    <property type="evidence" value="ECO:0007669"/>
    <property type="project" value="InterPro"/>
</dbReference>
<dbReference type="SMART" id="SM00418">
    <property type="entry name" value="HTH_ARSR"/>
    <property type="match status" value="1"/>
</dbReference>